<keyword evidence="4" id="KW-1185">Reference proteome</keyword>
<dbReference type="KEGG" id="ndi:NDAI_0A01820"/>
<keyword evidence="1" id="KW-0175">Coiled coil</keyword>
<proteinExistence type="predicted"/>
<dbReference type="GeneID" id="11494093"/>
<feature type="compositionally biased region" description="Low complexity" evidence="2">
    <location>
        <begin position="136"/>
        <end position="146"/>
    </location>
</feature>
<dbReference type="AlphaFoldDB" id="G0W3F2"/>
<feature type="region of interest" description="Disordered" evidence="2">
    <location>
        <begin position="114"/>
        <end position="171"/>
    </location>
</feature>
<dbReference type="EMBL" id="HE580267">
    <property type="protein sequence ID" value="CCD22340.1"/>
    <property type="molecule type" value="Genomic_DNA"/>
</dbReference>
<evidence type="ECO:0000256" key="2">
    <source>
        <dbReference type="SAM" id="MobiDB-lite"/>
    </source>
</evidence>
<dbReference type="RefSeq" id="XP_003667583.1">
    <property type="nucleotide sequence ID" value="XM_003667535.1"/>
</dbReference>
<evidence type="ECO:0000313" key="4">
    <source>
        <dbReference type="Proteomes" id="UP000000689"/>
    </source>
</evidence>
<feature type="coiled-coil region" evidence="1">
    <location>
        <begin position="220"/>
        <end position="284"/>
    </location>
</feature>
<evidence type="ECO:0000256" key="1">
    <source>
        <dbReference type="SAM" id="Coils"/>
    </source>
</evidence>
<feature type="region of interest" description="Disordered" evidence="2">
    <location>
        <begin position="1"/>
        <end position="27"/>
    </location>
</feature>
<gene>
    <name evidence="3" type="primary">NDAI0A01820</name>
    <name evidence="3" type="ordered locus">NDAI_0A01820</name>
</gene>
<name>G0W3F2_NAUDC</name>
<organism evidence="3 4">
    <name type="scientific">Naumovozyma dairenensis (strain ATCC 10597 / BCRC 20456 / CBS 421 / NBRC 0211 / NRRL Y-12639)</name>
    <name type="common">Saccharomyces dairenensis</name>
    <dbReference type="NCBI Taxonomy" id="1071378"/>
    <lineage>
        <taxon>Eukaryota</taxon>
        <taxon>Fungi</taxon>
        <taxon>Dikarya</taxon>
        <taxon>Ascomycota</taxon>
        <taxon>Saccharomycotina</taxon>
        <taxon>Saccharomycetes</taxon>
        <taxon>Saccharomycetales</taxon>
        <taxon>Saccharomycetaceae</taxon>
        <taxon>Naumovozyma</taxon>
    </lineage>
</organism>
<dbReference type="HOGENOM" id="CLU_584056_0_0_1"/>
<sequence>MKTRNFNPNNKRRQPKPEVLTPNQDKDNRQASLKQLFTEKPLISMLLAPSGSSDALRFKSTQFNALDQLRFKSNFAINAQTNTCSSVLKDLYLDPTNNLRMSILRKYIMEKVKQEKDEKNTKTNENTPLISKESKQGIQKIKSGKQPQKRQRRQEQQSDMNSNMLRPIDLNPLNNTCSTMNVKTDKLRSNRYSYLSSASTKCNDNDDDIYEYDYDDLYDIEVVKEHRNSTVLKLENLEDELLKVKEQTDYIIRLLDMDPILQSNNIIMEKLDNLEHKQDEYERKFIESQFKIVQNSIESCEELLSKFQFEDDEEYYYDCESISSLNVNSAKTKHRINRISSQDLDKLIETDSDELSDVNSAGVEKVVSNEELATVKNETQVEKEIDSIDSIVHDVERTKSTKNGIQLPSTSITPNPRRNSNINNFPVTINNNKNNNNSYSYSNSNIHIENGNDNSHKNGFNLNIQIVF</sequence>
<protein>
    <submittedName>
        <fullName evidence="3">Uncharacterized protein</fullName>
    </submittedName>
</protein>
<dbReference type="Proteomes" id="UP000000689">
    <property type="component" value="Chromosome 1"/>
</dbReference>
<evidence type="ECO:0000313" key="3">
    <source>
        <dbReference type="EMBL" id="CCD22340.1"/>
    </source>
</evidence>
<accession>G0W3F2</accession>
<reference evidence="3 4" key="1">
    <citation type="journal article" date="2011" name="Proc. Natl. Acad. Sci. U.S.A.">
        <title>Evolutionary erosion of yeast sex chromosomes by mating-type switching accidents.</title>
        <authorList>
            <person name="Gordon J.L."/>
            <person name="Armisen D."/>
            <person name="Proux-Wera E."/>
            <person name="Oheigeartaigh S.S."/>
            <person name="Byrne K.P."/>
            <person name="Wolfe K.H."/>
        </authorList>
    </citation>
    <scope>NUCLEOTIDE SEQUENCE [LARGE SCALE GENOMIC DNA]</scope>
    <source>
        <strain evidence="4">ATCC 10597 / BCRC 20456 / CBS 421 / NBRC 0211 / NRRL Y-12639</strain>
    </source>
</reference>